<evidence type="ECO:0000313" key="9">
    <source>
        <dbReference type="Proteomes" id="UP001500908"/>
    </source>
</evidence>
<evidence type="ECO:0000256" key="3">
    <source>
        <dbReference type="ARBA" id="ARBA00022692"/>
    </source>
</evidence>
<name>A0ABP7F3K9_9ACTN</name>
<feature type="transmembrane region" description="Helical" evidence="6">
    <location>
        <begin position="219"/>
        <end position="245"/>
    </location>
</feature>
<evidence type="ECO:0000256" key="5">
    <source>
        <dbReference type="ARBA" id="ARBA00023136"/>
    </source>
</evidence>
<evidence type="ECO:0000256" key="1">
    <source>
        <dbReference type="ARBA" id="ARBA00004651"/>
    </source>
</evidence>
<keyword evidence="2" id="KW-1003">Cell membrane</keyword>
<dbReference type="RefSeq" id="WP_344967639.1">
    <property type="nucleotide sequence ID" value="NZ_BAABDD010000003.1"/>
</dbReference>
<organism evidence="8 9">
    <name type="scientific">Salinactinospora qingdaonensis</name>
    <dbReference type="NCBI Taxonomy" id="702744"/>
    <lineage>
        <taxon>Bacteria</taxon>
        <taxon>Bacillati</taxon>
        <taxon>Actinomycetota</taxon>
        <taxon>Actinomycetes</taxon>
        <taxon>Streptosporangiales</taxon>
        <taxon>Nocardiopsidaceae</taxon>
        <taxon>Salinactinospora</taxon>
    </lineage>
</organism>
<reference evidence="9" key="1">
    <citation type="journal article" date="2019" name="Int. J. Syst. Evol. Microbiol.">
        <title>The Global Catalogue of Microorganisms (GCM) 10K type strain sequencing project: providing services to taxonomists for standard genome sequencing and annotation.</title>
        <authorList>
            <consortium name="The Broad Institute Genomics Platform"/>
            <consortium name="The Broad Institute Genome Sequencing Center for Infectious Disease"/>
            <person name="Wu L."/>
            <person name="Ma J."/>
        </authorList>
    </citation>
    <scope>NUCLEOTIDE SEQUENCE [LARGE SCALE GENOMIC DNA]</scope>
    <source>
        <strain evidence="9">JCM 17137</strain>
    </source>
</reference>
<keyword evidence="4 6" id="KW-1133">Transmembrane helix</keyword>
<sequence length="254" mass="26221">MAPVTMAFPLALLLVAASVWLALGDGRSGAEHRLAALLPPAGGAQRPRRRDEWRPGGLVRLALAGLPVFTLSLLLGLPVGPMVGVAAGAVVWRRLGGAARRRVRERQHHMTAALPVAVDLLVACLRSGGTVPASLEAVARAVGGPLGGELGEVAQQLRLGAEPAVAWRAATGPPELHALARTLTRASATGAPAADLLQRHATDCRRSARARALALSQRLGVLVVAPLGLCFLPAFVLIGVVPLAVGLLPELRLS</sequence>
<evidence type="ECO:0000256" key="2">
    <source>
        <dbReference type="ARBA" id="ARBA00022475"/>
    </source>
</evidence>
<evidence type="ECO:0000259" key="7">
    <source>
        <dbReference type="Pfam" id="PF00482"/>
    </source>
</evidence>
<comment type="caution">
    <text evidence="8">The sequence shown here is derived from an EMBL/GenBank/DDBJ whole genome shotgun (WGS) entry which is preliminary data.</text>
</comment>
<feature type="domain" description="Type II secretion system protein GspF" evidence="7">
    <location>
        <begin position="118"/>
        <end position="240"/>
    </location>
</feature>
<comment type="subcellular location">
    <subcellularLocation>
        <location evidence="1">Cell membrane</location>
        <topology evidence="1">Multi-pass membrane protein</topology>
    </subcellularLocation>
</comment>
<keyword evidence="3 6" id="KW-0812">Transmembrane</keyword>
<accession>A0ABP7F3K9</accession>
<proteinExistence type="predicted"/>
<protein>
    <recommendedName>
        <fullName evidence="7">Type II secretion system protein GspF domain-containing protein</fullName>
    </recommendedName>
</protein>
<gene>
    <name evidence="8" type="ORF">GCM10022402_09350</name>
</gene>
<evidence type="ECO:0000256" key="4">
    <source>
        <dbReference type="ARBA" id="ARBA00022989"/>
    </source>
</evidence>
<feature type="transmembrane region" description="Helical" evidence="6">
    <location>
        <begin position="68"/>
        <end position="92"/>
    </location>
</feature>
<dbReference type="Proteomes" id="UP001500908">
    <property type="component" value="Unassembled WGS sequence"/>
</dbReference>
<dbReference type="EMBL" id="BAABDD010000003">
    <property type="protein sequence ID" value="GAA3730811.1"/>
    <property type="molecule type" value="Genomic_DNA"/>
</dbReference>
<keyword evidence="5 6" id="KW-0472">Membrane</keyword>
<dbReference type="PANTHER" id="PTHR35007">
    <property type="entry name" value="INTEGRAL MEMBRANE PROTEIN-RELATED"/>
    <property type="match status" value="1"/>
</dbReference>
<dbReference type="InterPro" id="IPR018076">
    <property type="entry name" value="T2SS_GspF_dom"/>
</dbReference>
<dbReference type="PANTHER" id="PTHR35007:SF3">
    <property type="entry name" value="POSSIBLE CONSERVED ALANINE RICH MEMBRANE PROTEIN"/>
    <property type="match status" value="1"/>
</dbReference>
<evidence type="ECO:0000256" key="6">
    <source>
        <dbReference type="SAM" id="Phobius"/>
    </source>
</evidence>
<keyword evidence="9" id="KW-1185">Reference proteome</keyword>
<evidence type="ECO:0000313" key="8">
    <source>
        <dbReference type="EMBL" id="GAA3730811.1"/>
    </source>
</evidence>
<dbReference type="Pfam" id="PF00482">
    <property type="entry name" value="T2SSF"/>
    <property type="match status" value="1"/>
</dbReference>